<gene>
    <name evidence="5" type="ORF">SAMN05443144_108159</name>
</gene>
<dbReference type="Gene3D" id="1.10.260.40">
    <property type="entry name" value="lambda repressor-like DNA-binding domains"/>
    <property type="match status" value="1"/>
</dbReference>
<keyword evidence="2" id="KW-0238">DNA-binding</keyword>
<evidence type="ECO:0000313" key="6">
    <source>
        <dbReference type="Proteomes" id="UP000184041"/>
    </source>
</evidence>
<evidence type="ECO:0000259" key="4">
    <source>
        <dbReference type="PROSITE" id="PS50932"/>
    </source>
</evidence>
<evidence type="ECO:0000313" key="5">
    <source>
        <dbReference type="EMBL" id="SHF43123.1"/>
    </source>
</evidence>
<sequence length="334" mass="38202">MKVTLKDIAEDTGYSISTVSRVLNGSDKISSKTTRKIYQSAQRLNYPILNRDNDTYADKALKNICIATEFRLGEFYSSLFFGLDRAAQKSRIHLSMTSLPQTFTQSLQMLQRLVEDHYYEGLILYAPGFRREHYQKLFNTLPKNFPIVSNALIENPVLPTVTFDGYSGGFMAAEHLYDQGYKKCGILKGPMEKPEARYRLNGFRDYITQTRDMELIWTYDGNFSFKSGQKAFEAFHNTADRPRALFASNDNMGHAFLEEAISHHYHIPDDVALIGYDDMPICRRHQPTISSINTDYEKLGMVTMEKIKEVINNPVKRQGVLSLVPVTVEAREST</sequence>
<dbReference type="PANTHER" id="PTHR30146:SF24">
    <property type="entry name" value="XYLOSE OPERON REGULATORY PROTEIN"/>
    <property type="match status" value="1"/>
</dbReference>
<dbReference type="Gene3D" id="3.40.50.2300">
    <property type="match status" value="2"/>
</dbReference>
<dbReference type="InterPro" id="IPR000843">
    <property type="entry name" value="HTH_LacI"/>
</dbReference>
<keyword evidence="1" id="KW-0805">Transcription regulation</keyword>
<dbReference type="SUPFAM" id="SSF53822">
    <property type="entry name" value="Periplasmic binding protein-like I"/>
    <property type="match status" value="1"/>
</dbReference>
<dbReference type="Pfam" id="PF13377">
    <property type="entry name" value="Peripla_BP_3"/>
    <property type="match status" value="1"/>
</dbReference>
<dbReference type="Proteomes" id="UP000184041">
    <property type="component" value="Unassembled WGS sequence"/>
</dbReference>
<evidence type="ECO:0000256" key="3">
    <source>
        <dbReference type="ARBA" id="ARBA00023163"/>
    </source>
</evidence>
<dbReference type="OrthoDB" id="9803256at2"/>
<organism evidence="5 6">
    <name type="scientific">Fodinibius roseus</name>
    <dbReference type="NCBI Taxonomy" id="1194090"/>
    <lineage>
        <taxon>Bacteria</taxon>
        <taxon>Pseudomonadati</taxon>
        <taxon>Balneolota</taxon>
        <taxon>Balneolia</taxon>
        <taxon>Balneolales</taxon>
        <taxon>Balneolaceae</taxon>
        <taxon>Fodinibius</taxon>
    </lineage>
</organism>
<reference evidence="5 6" key="1">
    <citation type="submission" date="2016-11" db="EMBL/GenBank/DDBJ databases">
        <authorList>
            <person name="Jaros S."/>
            <person name="Januszkiewicz K."/>
            <person name="Wedrychowicz H."/>
        </authorList>
    </citation>
    <scope>NUCLEOTIDE SEQUENCE [LARGE SCALE GENOMIC DNA]</scope>
    <source>
        <strain evidence="5 6">DSM 21986</strain>
    </source>
</reference>
<dbReference type="InterPro" id="IPR046335">
    <property type="entry name" value="LacI/GalR-like_sensor"/>
</dbReference>
<dbReference type="AlphaFoldDB" id="A0A1M5BKI2"/>
<keyword evidence="3" id="KW-0804">Transcription</keyword>
<dbReference type="Pfam" id="PF00356">
    <property type="entry name" value="LacI"/>
    <property type="match status" value="1"/>
</dbReference>
<feature type="domain" description="HTH lacI-type" evidence="4">
    <location>
        <begin position="3"/>
        <end position="46"/>
    </location>
</feature>
<protein>
    <submittedName>
        <fullName evidence="5">Transcriptional regulator, LacI family</fullName>
    </submittedName>
</protein>
<evidence type="ECO:0000256" key="1">
    <source>
        <dbReference type="ARBA" id="ARBA00023015"/>
    </source>
</evidence>
<dbReference type="EMBL" id="FQUS01000008">
    <property type="protein sequence ID" value="SHF43123.1"/>
    <property type="molecule type" value="Genomic_DNA"/>
</dbReference>
<dbReference type="CDD" id="cd06267">
    <property type="entry name" value="PBP1_LacI_sugar_binding-like"/>
    <property type="match status" value="1"/>
</dbReference>
<dbReference type="PROSITE" id="PS50932">
    <property type="entry name" value="HTH_LACI_2"/>
    <property type="match status" value="1"/>
</dbReference>
<evidence type="ECO:0000256" key="2">
    <source>
        <dbReference type="ARBA" id="ARBA00023125"/>
    </source>
</evidence>
<accession>A0A1M5BKI2</accession>
<dbReference type="InterPro" id="IPR028082">
    <property type="entry name" value="Peripla_BP_I"/>
</dbReference>
<dbReference type="PANTHER" id="PTHR30146">
    <property type="entry name" value="LACI-RELATED TRANSCRIPTIONAL REPRESSOR"/>
    <property type="match status" value="1"/>
</dbReference>
<dbReference type="GO" id="GO:0000976">
    <property type="term" value="F:transcription cis-regulatory region binding"/>
    <property type="evidence" value="ECO:0007669"/>
    <property type="project" value="TreeGrafter"/>
</dbReference>
<dbReference type="CDD" id="cd01392">
    <property type="entry name" value="HTH_LacI"/>
    <property type="match status" value="1"/>
</dbReference>
<dbReference type="InterPro" id="IPR010982">
    <property type="entry name" value="Lambda_DNA-bd_dom_sf"/>
</dbReference>
<dbReference type="GO" id="GO:0003700">
    <property type="term" value="F:DNA-binding transcription factor activity"/>
    <property type="evidence" value="ECO:0007669"/>
    <property type="project" value="TreeGrafter"/>
</dbReference>
<keyword evidence="6" id="KW-1185">Reference proteome</keyword>
<dbReference type="SMART" id="SM00354">
    <property type="entry name" value="HTH_LACI"/>
    <property type="match status" value="1"/>
</dbReference>
<dbReference type="SUPFAM" id="SSF47413">
    <property type="entry name" value="lambda repressor-like DNA-binding domains"/>
    <property type="match status" value="1"/>
</dbReference>
<proteinExistence type="predicted"/>
<dbReference type="STRING" id="1194090.SAMN05443144_108159"/>
<dbReference type="RefSeq" id="WP_073062860.1">
    <property type="nucleotide sequence ID" value="NZ_FQUS01000008.1"/>
</dbReference>
<name>A0A1M5BKI2_9BACT</name>